<feature type="compositionally biased region" description="Basic and acidic residues" evidence="1">
    <location>
        <begin position="69"/>
        <end position="89"/>
    </location>
</feature>
<gene>
    <name evidence="2" type="ORF">GJ744_003259</name>
</gene>
<keyword evidence="3" id="KW-1185">Reference proteome</keyword>
<name>A0A8H7E0R2_9EURO</name>
<dbReference type="AlphaFoldDB" id="A0A8H7E0R2"/>
<evidence type="ECO:0000313" key="2">
    <source>
        <dbReference type="EMBL" id="KAF7503818.1"/>
    </source>
</evidence>
<organism evidence="2 3">
    <name type="scientific">Endocarpon pusillum</name>
    <dbReference type="NCBI Taxonomy" id="364733"/>
    <lineage>
        <taxon>Eukaryota</taxon>
        <taxon>Fungi</taxon>
        <taxon>Dikarya</taxon>
        <taxon>Ascomycota</taxon>
        <taxon>Pezizomycotina</taxon>
        <taxon>Eurotiomycetes</taxon>
        <taxon>Chaetothyriomycetidae</taxon>
        <taxon>Verrucariales</taxon>
        <taxon>Verrucariaceae</taxon>
        <taxon>Endocarpon</taxon>
    </lineage>
</organism>
<proteinExistence type="predicted"/>
<protein>
    <submittedName>
        <fullName evidence="2">Uncharacterized protein</fullName>
    </submittedName>
</protein>
<evidence type="ECO:0000313" key="3">
    <source>
        <dbReference type="Proteomes" id="UP000606974"/>
    </source>
</evidence>
<dbReference type="Proteomes" id="UP000606974">
    <property type="component" value="Unassembled WGS sequence"/>
</dbReference>
<dbReference type="EMBL" id="JAACFV010000161">
    <property type="protein sequence ID" value="KAF7503818.1"/>
    <property type="molecule type" value="Genomic_DNA"/>
</dbReference>
<reference evidence="2" key="1">
    <citation type="submission" date="2020-02" db="EMBL/GenBank/DDBJ databases">
        <authorList>
            <person name="Palmer J.M."/>
        </authorList>
    </citation>
    <scope>NUCLEOTIDE SEQUENCE</scope>
    <source>
        <strain evidence="2">EPUS1.4</strain>
        <tissue evidence="2">Thallus</tissue>
    </source>
</reference>
<feature type="compositionally biased region" description="Polar residues" evidence="1">
    <location>
        <begin position="8"/>
        <end position="18"/>
    </location>
</feature>
<evidence type="ECO:0000256" key="1">
    <source>
        <dbReference type="SAM" id="MobiDB-lite"/>
    </source>
</evidence>
<comment type="caution">
    <text evidence="2">The sequence shown here is derived from an EMBL/GenBank/DDBJ whole genome shotgun (WGS) entry which is preliminary data.</text>
</comment>
<accession>A0A8H7E0R2</accession>
<feature type="region of interest" description="Disordered" evidence="1">
    <location>
        <begin position="1"/>
        <end position="89"/>
    </location>
</feature>
<sequence>MTSDESKVASGTSTTLTEGDNAAASASDQKPAAGIPNFHSQRARPQSDVPVINKPSDEGLVMESSGEPAADKLSDEHGGTIAQDQHRID</sequence>